<dbReference type="Gene3D" id="1.10.10.10">
    <property type="entry name" value="Winged helix-like DNA-binding domain superfamily/Winged helix DNA-binding domain"/>
    <property type="match status" value="1"/>
</dbReference>
<reference evidence="2 3" key="1">
    <citation type="submission" date="2019-06" db="EMBL/GenBank/DDBJ databases">
        <authorList>
            <person name="Li F."/>
        </authorList>
    </citation>
    <scope>NUCLEOTIDE SEQUENCE [LARGE SCALE GENOMIC DNA]</scope>
    <source>
        <strain evidence="2 3">10F1D-1</strain>
    </source>
</reference>
<dbReference type="PROSITE" id="PS50995">
    <property type="entry name" value="HTH_MARR_2"/>
    <property type="match status" value="1"/>
</dbReference>
<protein>
    <submittedName>
        <fullName evidence="2">MarR family transcriptional regulator</fullName>
    </submittedName>
</protein>
<sequence>MSTITAGYPVGDDIEVAHALALAVGRVNRRMQRAGGSLNHAHLSAMATLLRDGPLRLGELAGREQVSAPSMTRTVTELESRQLVQRRPDLRDGRSVIVEITEHGAQTVQRARSERAGILADLLDRLDADQLRALTRALPALQRLAEL</sequence>
<dbReference type="SUPFAM" id="SSF46785">
    <property type="entry name" value="Winged helix' DNA-binding domain"/>
    <property type="match status" value="1"/>
</dbReference>
<dbReference type="Proteomes" id="UP000316252">
    <property type="component" value="Unassembled WGS sequence"/>
</dbReference>
<dbReference type="GO" id="GO:0003700">
    <property type="term" value="F:DNA-binding transcription factor activity"/>
    <property type="evidence" value="ECO:0007669"/>
    <property type="project" value="InterPro"/>
</dbReference>
<evidence type="ECO:0000313" key="2">
    <source>
        <dbReference type="EMBL" id="TPW76331.1"/>
    </source>
</evidence>
<dbReference type="OrthoDB" id="8966183at2"/>
<dbReference type="SMART" id="SM00347">
    <property type="entry name" value="HTH_MARR"/>
    <property type="match status" value="1"/>
</dbReference>
<dbReference type="PANTHER" id="PTHR39515">
    <property type="entry name" value="CONSERVED PROTEIN"/>
    <property type="match status" value="1"/>
</dbReference>
<accession>A0A506XUF1</accession>
<dbReference type="InterPro" id="IPR036390">
    <property type="entry name" value="WH_DNA-bd_sf"/>
</dbReference>
<dbReference type="EMBL" id="VHQG01000002">
    <property type="protein sequence ID" value="TPW76331.1"/>
    <property type="molecule type" value="Genomic_DNA"/>
</dbReference>
<dbReference type="AlphaFoldDB" id="A0A506XUF1"/>
<feature type="domain" description="HTH marR-type" evidence="1">
    <location>
        <begin position="13"/>
        <end position="143"/>
    </location>
</feature>
<dbReference type="InterPro" id="IPR036388">
    <property type="entry name" value="WH-like_DNA-bd_sf"/>
</dbReference>
<comment type="caution">
    <text evidence="2">The sequence shown here is derived from an EMBL/GenBank/DDBJ whole genome shotgun (WGS) entry which is preliminary data.</text>
</comment>
<dbReference type="InterPro" id="IPR000835">
    <property type="entry name" value="HTH_MarR-typ"/>
</dbReference>
<name>A0A506XUF1_9MICO</name>
<gene>
    <name evidence="2" type="ORF">FJ657_11145</name>
</gene>
<proteinExistence type="predicted"/>
<organism evidence="2 3">
    <name type="scientific">Schumannella soli</name>
    <dbReference type="NCBI Taxonomy" id="2590779"/>
    <lineage>
        <taxon>Bacteria</taxon>
        <taxon>Bacillati</taxon>
        <taxon>Actinomycetota</taxon>
        <taxon>Actinomycetes</taxon>
        <taxon>Micrococcales</taxon>
        <taxon>Microbacteriaceae</taxon>
        <taxon>Schumannella</taxon>
    </lineage>
</organism>
<evidence type="ECO:0000259" key="1">
    <source>
        <dbReference type="PROSITE" id="PS50995"/>
    </source>
</evidence>
<keyword evidence="3" id="KW-1185">Reference proteome</keyword>
<dbReference type="PANTHER" id="PTHR39515:SF2">
    <property type="entry name" value="HTH-TYPE TRANSCRIPTIONAL REGULATOR RV0880"/>
    <property type="match status" value="1"/>
</dbReference>
<dbReference type="RefSeq" id="WP_141163687.1">
    <property type="nucleotide sequence ID" value="NZ_VHQG01000002.1"/>
</dbReference>
<evidence type="ECO:0000313" key="3">
    <source>
        <dbReference type="Proteomes" id="UP000316252"/>
    </source>
</evidence>
<dbReference type="InterPro" id="IPR052526">
    <property type="entry name" value="HTH-type_Bedaq_tolerance"/>
</dbReference>
<dbReference type="Pfam" id="PF01047">
    <property type="entry name" value="MarR"/>
    <property type="match status" value="1"/>
</dbReference>